<dbReference type="CDD" id="cd01127">
    <property type="entry name" value="TrwB_TraG_TraD_VirD4"/>
    <property type="match status" value="1"/>
</dbReference>
<dbReference type="Pfam" id="PF10412">
    <property type="entry name" value="TrwB_AAD_bind"/>
    <property type="match status" value="1"/>
</dbReference>
<dbReference type="Proteomes" id="UP001597548">
    <property type="component" value="Unassembled WGS sequence"/>
</dbReference>
<protein>
    <submittedName>
        <fullName evidence="2">Type IV secretory system conjugative DNA transfer family protein</fullName>
    </submittedName>
</protein>
<comment type="caution">
    <text evidence="2">The sequence shown here is derived from an EMBL/GenBank/DDBJ whole genome shotgun (WGS) entry which is preliminary data.</text>
</comment>
<dbReference type="InterPro" id="IPR019476">
    <property type="entry name" value="T4SS_TraD_DNA-bd"/>
</dbReference>
<reference evidence="3" key="1">
    <citation type="journal article" date="2019" name="Int. J. Syst. Evol. Microbiol.">
        <title>The Global Catalogue of Microorganisms (GCM) 10K type strain sequencing project: providing services to taxonomists for standard genome sequencing and annotation.</title>
        <authorList>
            <consortium name="The Broad Institute Genomics Platform"/>
            <consortium name="The Broad Institute Genome Sequencing Center for Infectious Disease"/>
            <person name="Wu L."/>
            <person name="Ma J."/>
        </authorList>
    </citation>
    <scope>NUCLEOTIDE SEQUENCE [LARGE SCALE GENOMIC DNA]</scope>
    <source>
        <strain evidence="3">KCTC 32514</strain>
    </source>
</reference>
<dbReference type="PANTHER" id="PTHR30121">
    <property type="entry name" value="UNCHARACTERIZED PROTEIN YJGR-RELATED"/>
    <property type="match status" value="1"/>
</dbReference>
<organism evidence="2 3">
    <name type="scientific">Psychroserpens luteus</name>
    <dbReference type="NCBI Taxonomy" id="1434066"/>
    <lineage>
        <taxon>Bacteria</taxon>
        <taxon>Pseudomonadati</taxon>
        <taxon>Bacteroidota</taxon>
        <taxon>Flavobacteriia</taxon>
        <taxon>Flavobacteriales</taxon>
        <taxon>Flavobacteriaceae</taxon>
        <taxon>Psychroserpens</taxon>
    </lineage>
</organism>
<gene>
    <name evidence="2" type="ORF">ACFS29_14265</name>
</gene>
<dbReference type="SUPFAM" id="SSF52540">
    <property type="entry name" value="P-loop containing nucleoside triphosphate hydrolases"/>
    <property type="match status" value="1"/>
</dbReference>
<evidence type="ECO:0000259" key="1">
    <source>
        <dbReference type="Pfam" id="PF10412"/>
    </source>
</evidence>
<dbReference type="RefSeq" id="WP_194506323.1">
    <property type="nucleotide sequence ID" value="NZ_JADILU010000001.1"/>
</dbReference>
<dbReference type="PANTHER" id="PTHR30121:SF6">
    <property type="entry name" value="SLR6007 PROTEIN"/>
    <property type="match status" value="1"/>
</dbReference>
<dbReference type="EMBL" id="JBHUOS010000010">
    <property type="protein sequence ID" value="MFD2916816.1"/>
    <property type="molecule type" value="Genomic_DNA"/>
</dbReference>
<dbReference type="Gene3D" id="3.40.50.300">
    <property type="entry name" value="P-loop containing nucleotide triphosphate hydrolases"/>
    <property type="match status" value="2"/>
</dbReference>
<dbReference type="InterPro" id="IPR051162">
    <property type="entry name" value="T4SS_component"/>
</dbReference>
<evidence type="ECO:0000313" key="3">
    <source>
        <dbReference type="Proteomes" id="UP001597548"/>
    </source>
</evidence>
<evidence type="ECO:0000313" key="2">
    <source>
        <dbReference type="EMBL" id="MFD2916816.1"/>
    </source>
</evidence>
<name>A0ABW5ZWS4_9FLAO</name>
<feature type="domain" description="Type IV secretion system coupling protein TraD DNA-binding" evidence="1">
    <location>
        <begin position="390"/>
        <end position="684"/>
    </location>
</feature>
<sequence length="994" mass="113194">MYSPSELATIQFYQWEYLNRGYYLFEEPVDIEPPYASLSSFYSAEEEVIDDGRVPSFLSQALNILNKPKPSKEEDVSFRDVIPNYISELPELVGFRLSFSNDQDITQLRSTEFLNMLSLSYQPISFEIVGTEDSIKIQLVCDYEDSERIQSQLRAYFPNITLQEFNPKYFGFNQDKEIAIADFGLNEEFVRPINIARSYDIDSLTSIIAVFDILKEDEIAVFQILFKGVNSPLAKDIPYAVSDGRGGSFFTDAPEMVVCAKEKVSAPLFSVVMRIAVQGKYNDRSSALAREFTKSITRASSSDFNKLVPLSNEGYNYDFHSYNLHNRLSNRLGCILNSNELSTFVHYPNKTVVSSKLRKRGEKSKLLASEAINQKYSIGLNVHEGNEYQVSLSDTSRLSHTHIIGSTGVGKSTLMVNMILQDIQKGNGCAVFDPHGDVVEDILLRIPDKRKDDVIIIDPSDINYPIGFNILSASSEIEKIVLSSDLVSSFKRYSTAWGDNINAVFSQAIAVFLEHDNGDTLLDLKRFLIEDTFRNKVLEDIREPSILYYWENEYPMVKKGIAPLLTRIDTFLRPKIIRNMLCQNEGVDFNDCINSKKIVLIKLSQGFIGEQNCFLLGSIFLAKFNQVIQGRQALNKSNRHPFYIYLDEFQNMITPSILSILSGARKYGLGLILVHQELSQISDVKILNSVMANPYIRVCFRLGDNDAKKLESGFSYFDALDLTKLSRGEAIMKLGSSSNDFNLQTSLLAEYDEVKGNSIRKQMIENSRNQFAKTKDEVESIVRKSFTSFQRTKKVIKKKEILKPQVENREDNNSKDIAQDIKESVKKKEQESHEIRTHRYLQNLIMKMGQDRNFIGTIESPTADGGRIDVVLHNDDMRIAFEISETNTSAYEVQNIKKCINDKCNSVVVISKNKKHLNDIQKLAHEELTNNQISLVQFIQPAQIAEVLDSQMILHKPKEEMVKGFRVITEYNADEVVSPNSIKSHISKLFRKRK</sequence>
<dbReference type="InterPro" id="IPR027417">
    <property type="entry name" value="P-loop_NTPase"/>
</dbReference>
<proteinExistence type="predicted"/>
<accession>A0ABW5ZWS4</accession>
<keyword evidence="3" id="KW-1185">Reference proteome</keyword>